<feature type="compositionally biased region" description="Acidic residues" evidence="1">
    <location>
        <begin position="555"/>
        <end position="572"/>
    </location>
</feature>
<dbReference type="InterPro" id="IPR011989">
    <property type="entry name" value="ARM-like"/>
</dbReference>
<reference evidence="2 3" key="1">
    <citation type="submission" date="2015-07" db="EMBL/GenBank/DDBJ databases">
        <title>Genome analysis of myxobacterium Chondromyces crocatus Cm c5 reveals a high potential for natural compound synthesis and the genetic basis for the loss of fruiting body formation.</title>
        <authorList>
            <person name="Zaburannyi N."/>
            <person name="Bunk B."/>
            <person name="Maier J."/>
            <person name="Overmann J."/>
            <person name="Mueller R."/>
        </authorList>
    </citation>
    <scope>NUCLEOTIDE SEQUENCE [LARGE SCALE GENOMIC DNA]</scope>
    <source>
        <strain evidence="2 3">Cm c5</strain>
    </source>
</reference>
<evidence type="ECO:0000313" key="2">
    <source>
        <dbReference type="EMBL" id="AKT36952.1"/>
    </source>
</evidence>
<feature type="compositionally biased region" description="Pro residues" evidence="1">
    <location>
        <begin position="322"/>
        <end position="337"/>
    </location>
</feature>
<dbReference type="InterPro" id="IPR016024">
    <property type="entry name" value="ARM-type_fold"/>
</dbReference>
<dbReference type="Pfam" id="PF13646">
    <property type="entry name" value="HEAT_2"/>
    <property type="match status" value="1"/>
</dbReference>
<name>A0A0K1E8D2_CHOCO</name>
<feature type="compositionally biased region" description="Low complexity" evidence="1">
    <location>
        <begin position="287"/>
        <end position="304"/>
    </location>
</feature>
<feature type="compositionally biased region" description="Low complexity" evidence="1">
    <location>
        <begin position="515"/>
        <end position="554"/>
    </location>
</feature>
<sequence>MIETVEDAILALEARVRPRAVRAVAERALAELGVGPVPRSALLSALVRCADVSIASISRVRANEAAVGVAYQAAATPEAKREVLSAQLERWAAERVVEGRFAFVHQIQNQLRLAGDKRALERNLDIEAVSERFAEAIANLLDEVEVAYHATATLARALDDSREAVRAATDGGVLRLAMEHADPGQSPTIRRAALLAAVALVERIPVRERLGHLGPQAARSVITWARGISAGRWIQIAAMELAVLIFPDEALPLLVERLKSRGPEDEDGLIIRRNALRILGTLPPPSARRALGPSLRSASSAARLRSGRQKSGEHPTLTRSTPPSPSTPPPTTSPPSVLPVTPAPSTLLVPAPPTELTSPASGSGTPATPAGAPSSASPLPATPLSATPSITVSSRVVVTEVADAAELSPTAPPDPPLAVRAAADDTTESDPVPVVSPPVRSTTRKKKSRKKGHAEEPHPAVEAPDVSARGLVVDGVLLPPPATVVSSPSVTSGEVVSRASSGEEVVSSAPEVIGSSASSGEVVSSAPAVTSPSASAGVTSNPPEATAADLSSAASEDDREDASDGASEDAAQEEPTTVPPEHSGIMSLPPGVTVAPPPDPVEVAWIAHDDPSEHVRQELARQLAAFGRDDAFDRLISLALDDKSPRVRGLALRVLARAAMRSPSALPHAERGIRRSLGQVGPPVAARTSFEAIRLLCTGPFGQLPPTTFVKDLTDFANRPETKPELADEAAGLLRLLEVEQRPVADRIRHTLIAALDTLFEGERCSIELPTDAEPRDIERALAVASRGDLTATLRHTGPGRYVLTRGEPRGFRFWRAIHEMRTPAPDKRKGWVHTAGRVFVGEISAPSVGMCEVTPTRIPGERHLHPEVGGWGAFLPRIDDLLAVSGRNRREIRIITAGGTVTLGGPETLRQRLKAWWRLSLHYERWAQTRSRSIMATEPAEQRRYATLISEMGFTVTYGDTSGDVRGVPYRIEPLLPVKYLGTEVLVQEIGGSALSAPILPVWIESFVSYLVSPSGNTPVHLAWVVWVILAFLVLRNAWVMGVIERARYGIPISVGGWGTRGKSGSERLKAALFHALRFDVVVKTTGCEAMFIHAMRDLPAGEIFIYRPYDKATIWEQRNILVAARNLRCQVFLWECMALQPLFVDTLCSEWMQDEITTLTNAYPDHEDIQGPGGEDVARVIARFMPTEGLSLTTEEQMLPLLKDAAKTRNTNLISIPPVESDLIPVDLLDRLPYQEHPRNISLILTLAEHFGIDYEWALVEIADHVILDLGVLKTYPTVSYRGRKLTFSNGMSANERAGFMSNWIRLAYDKHDPDEPPGRATVMVVNNRADRVARSRVFAQIIVEDIGIDHVILINTNLGGMMQFITEGLDLKLKDMLVTGDGGKERALQRFDQNMKKVGIPARPGALEDDLTRMLTAFPMDEAKAKEMVASVIGKRESPDAVEAALKALLDPLTVPEGEDDIRPDILLHAARRVRRLNARDKARVEVSAALDRNDEAGANQIFRTVYRELFLERVEVLWNADAKGDKVVDFMTRAIPPGMDARIMGSQNIKGTGLDFVYRWLSMDRVRLALEKMQKNPSSRRELVNWMLSYTDFGLIDVREALAYMRGVLVGNDEAWAEHKSLVESAIKRLETLDRDKTAGLDAVAKAGMMKKVLGRLEQGVDHLDSVRRTYRARRVMNDLFAQRVGHSGAALLLREIVGRGKGGWLYKDVTEMQEKWGGRFRAWKAKRKAPKPDAET</sequence>
<dbReference type="SMART" id="SM00567">
    <property type="entry name" value="EZ_HEAT"/>
    <property type="match status" value="4"/>
</dbReference>
<dbReference type="Gene3D" id="1.25.10.10">
    <property type="entry name" value="Leucine-rich Repeat Variant"/>
    <property type="match status" value="1"/>
</dbReference>
<dbReference type="PATRIC" id="fig|52.7.peg.1151"/>
<keyword evidence="3" id="KW-1185">Reference proteome</keyword>
<organism evidence="2 3">
    <name type="scientific">Chondromyces crocatus</name>
    <dbReference type="NCBI Taxonomy" id="52"/>
    <lineage>
        <taxon>Bacteria</taxon>
        <taxon>Pseudomonadati</taxon>
        <taxon>Myxococcota</taxon>
        <taxon>Polyangia</taxon>
        <taxon>Polyangiales</taxon>
        <taxon>Polyangiaceae</taxon>
        <taxon>Chondromyces</taxon>
    </lineage>
</organism>
<evidence type="ECO:0000256" key="1">
    <source>
        <dbReference type="SAM" id="MobiDB-lite"/>
    </source>
</evidence>
<feature type="compositionally biased region" description="Low complexity" evidence="1">
    <location>
        <begin position="483"/>
        <end position="497"/>
    </location>
</feature>
<dbReference type="STRING" id="52.CMC5_010730"/>
<feature type="region of interest" description="Disordered" evidence="1">
    <location>
        <begin position="282"/>
        <end position="387"/>
    </location>
</feature>
<feature type="compositionally biased region" description="Low complexity" evidence="1">
    <location>
        <begin position="431"/>
        <end position="441"/>
    </location>
</feature>
<accession>A0A0K1E8D2</accession>
<dbReference type="Proteomes" id="UP000067626">
    <property type="component" value="Chromosome"/>
</dbReference>
<evidence type="ECO:0000313" key="3">
    <source>
        <dbReference type="Proteomes" id="UP000067626"/>
    </source>
</evidence>
<dbReference type="InterPro" id="IPR004155">
    <property type="entry name" value="PBS_lyase_HEAT"/>
</dbReference>
<feature type="compositionally biased region" description="Low complexity" evidence="1">
    <location>
        <begin position="357"/>
        <end position="387"/>
    </location>
</feature>
<feature type="compositionally biased region" description="Basic residues" evidence="1">
    <location>
        <begin position="442"/>
        <end position="452"/>
    </location>
</feature>
<dbReference type="EMBL" id="CP012159">
    <property type="protein sequence ID" value="AKT36952.1"/>
    <property type="molecule type" value="Genomic_DNA"/>
</dbReference>
<dbReference type="SUPFAM" id="SSF48371">
    <property type="entry name" value="ARM repeat"/>
    <property type="match status" value="1"/>
</dbReference>
<protein>
    <submittedName>
        <fullName evidence="2">Capsule biosynthesis protein CapB</fullName>
    </submittedName>
</protein>
<dbReference type="KEGG" id="ccro:CMC5_010730"/>
<proteinExistence type="predicted"/>
<feature type="region of interest" description="Disordered" evidence="1">
    <location>
        <begin position="406"/>
        <end position="596"/>
    </location>
</feature>
<gene>
    <name evidence="2" type="primary">capB</name>
    <name evidence="2" type="ORF">CMC5_010730</name>
</gene>